<accession>A0ABP9JFV4</accession>
<protein>
    <recommendedName>
        <fullName evidence="3">Ribbon-helix-helix CopG family protein</fullName>
    </recommendedName>
</protein>
<sequence length="111" mass="11817">MSQQQPPGTGAADRTKVLSVRLTEEEFAALSSRAVELGIGPSTLARTLVRRALAPATTHDRTSSHLTALEAALRPEPDLHARPDTSVDARLALVEARVDALERAAGQQRAT</sequence>
<organism evidence="1 2">
    <name type="scientific">Terrabacter aeriphilus</name>
    <dbReference type="NCBI Taxonomy" id="515662"/>
    <lineage>
        <taxon>Bacteria</taxon>
        <taxon>Bacillati</taxon>
        <taxon>Actinomycetota</taxon>
        <taxon>Actinomycetes</taxon>
        <taxon>Micrococcales</taxon>
        <taxon>Intrasporangiaceae</taxon>
        <taxon>Terrabacter</taxon>
    </lineage>
</organism>
<proteinExistence type="predicted"/>
<dbReference type="EMBL" id="BAABIW010000018">
    <property type="protein sequence ID" value="GAA5030722.1"/>
    <property type="molecule type" value="Genomic_DNA"/>
</dbReference>
<evidence type="ECO:0008006" key="3">
    <source>
        <dbReference type="Google" id="ProtNLM"/>
    </source>
</evidence>
<evidence type="ECO:0000313" key="1">
    <source>
        <dbReference type="EMBL" id="GAA5030722.1"/>
    </source>
</evidence>
<dbReference type="RefSeq" id="WP_345508139.1">
    <property type="nucleotide sequence ID" value="NZ_BAABIW010000018.1"/>
</dbReference>
<evidence type="ECO:0000313" key="2">
    <source>
        <dbReference type="Proteomes" id="UP001500427"/>
    </source>
</evidence>
<comment type="caution">
    <text evidence="1">The sequence shown here is derived from an EMBL/GenBank/DDBJ whole genome shotgun (WGS) entry which is preliminary data.</text>
</comment>
<keyword evidence="2" id="KW-1185">Reference proteome</keyword>
<gene>
    <name evidence="1" type="ORF">GCM10023258_28240</name>
</gene>
<dbReference type="Proteomes" id="UP001500427">
    <property type="component" value="Unassembled WGS sequence"/>
</dbReference>
<name>A0ABP9JFV4_9MICO</name>
<reference evidence="2" key="1">
    <citation type="journal article" date="2019" name="Int. J. Syst. Evol. Microbiol.">
        <title>The Global Catalogue of Microorganisms (GCM) 10K type strain sequencing project: providing services to taxonomists for standard genome sequencing and annotation.</title>
        <authorList>
            <consortium name="The Broad Institute Genomics Platform"/>
            <consortium name="The Broad Institute Genome Sequencing Center for Infectious Disease"/>
            <person name="Wu L."/>
            <person name="Ma J."/>
        </authorList>
    </citation>
    <scope>NUCLEOTIDE SEQUENCE [LARGE SCALE GENOMIC DNA]</scope>
    <source>
        <strain evidence="2">JCM 17687</strain>
    </source>
</reference>